<dbReference type="AlphaFoldDB" id="A0A820RKW6"/>
<reference evidence="1" key="1">
    <citation type="submission" date="2021-02" db="EMBL/GenBank/DDBJ databases">
        <authorList>
            <person name="Nowell W R."/>
        </authorList>
    </citation>
    <scope>NUCLEOTIDE SEQUENCE</scope>
</reference>
<evidence type="ECO:0000313" key="2">
    <source>
        <dbReference type="Proteomes" id="UP000663881"/>
    </source>
</evidence>
<gene>
    <name evidence="1" type="ORF">OKA104_LOCUS53537</name>
</gene>
<evidence type="ECO:0000313" key="1">
    <source>
        <dbReference type="EMBL" id="CAF4439483.1"/>
    </source>
</evidence>
<name>A0A820RKW6_9BILA</name>
<protein>
    <submittedName>
        <fullName evidence="1">Uncharacterized protein</fullName>
    </submittedName>
</protein>
<sequence>MSECQQTNQPTLIKLIEYYFQTESSNALLLIKQFNEAGKEQSKILIEHLNIQGLKQCNRYSNSEVNSHEEQEKNCSYNESFSYFMFNYS</sequence>
<accession>A0A820RKW6</accession>
<organism evidence="1 2">
    <name type="scientific">Adineta steineri</name>
    <dbReference type="NCBI Taxonomy" id="433720"/>
    <lineage>
        <taxon>Eukaryota</taxon>
        <taxon>Metazoa</taxon>
        <taxon>Spiralia</taxon>
        <taxon>Gnathifera</taxon>
        <taxon>Rotifera</taxon>
        <taxon>Eurotatoria</taxon>
        <taxon>Bdelloidea</taxon>
        <taxon>Adinetida</taxon>
        <taxon>Adinetidae</taxon>
        <taxon>Adineta</taxon>
    </lineage>
</organism>
<dbReference type="EMBL" id="CAJOAY010033574">
    <property type="protein sequence ID" value="CAF4439483.1"/>
    <property type="molecule type" value="Genomic_DNA"/>
</dbReference>
<proteinExistence type="predicted"/>
<dbReference type="Proteomes" id="UP000663881">
    <property type="component" value="Unassembled WGS sequence"/>
</dbReference>
<comment type="caution">
    <text evidence="1">The sequence shown here is derived from an EMBL/GenBank/DDBJ whole genome shotgun (WGS) entry which is preliminary data.</text>
</comment>